<comment type="caution">
    <text evidence="9">The sequence shown here is derived from an EMBL/GenBank/DDBJ whole genome shotgun (WGS) entry which is preliminary data.</text>
</comment>
<feature type="chain" id="PRO_5047302979" description="Beta-lactamase" evidence="7">
    <location>
        <begin position="30"/>
        <end position="293"/>
    </location>
</feature>
<comment type="catalytic activity">
    <reaction evidence="1 6">
        <text>a beta-lactam + H2O = a substituted beta-amino acid</text>
        <dbReference type="Rhea" id="RHEA:20401"/>
        <dbReference type="ChEBI" id="CHEBI:15377"/>
        <dbReference type="ChEBI" id="CHEBI:35627"/>
        <dbReference type="ChEBI" id="CHEBI:140347"/>
        <dbReference type="EC" id="3.5.2.6"/>
    </reaction>
</comment>
<dbReference type="Pfam" id="PF13354">
    <property type="entry name" value="Beta-lactamase2"/>
    <property type="match status" value="1"/>
</dbReference>
<sequence>MRPPRRFPLSMQRRHLMLALASLPLAAAAAPTTVSADFAAAEAALGGELGVAAIDTGTGRTIGYRQEQRFPMCSTFKVVLAAAVLAREAREPGLLDRRVSLPRSVFVDWSPITGKHVDGELSVAQLCAATLQYSDNTAGNMLLREVGGPAGLTRYARAIGDQHFRLDRWETELNTATPGDERDTTTPLAMARTLQKLLLLDGLPLAGRHALRDWMLGNTTGAARIRAGVPAGWPVADKTGTGSYGSASDIAVIYPSGKAPIVLAIYTRQSEKNADARNDIIAEAAKIAVSACA</sequence>
<gene>
    <name evidence="9" type="primary">bla</name>
    <name evidence="9" type="ORF">ACFOPH_04020</name>
</gene>
<dbReference type="PRINTS" id="PR00118">
    <property type="entry name" value="BLACTAMASEA"/>
</dbReference>
<evidence type="ECO:0000313" key="10">
    <source>
        <dbReference type="Proteomes" id="UP001595665"/>
    </source>
</evidence>
<dbReference type="InterPro" id="IPR000871">
    <property type="entry name" value="Beta-lactam_class-A"/>
</dbReference>
<proteinExistence type="inferred from homology"/>
<name>A0ABV7PHJ7_9BURK</name>
<evidence type="ECO:0000256" key="5">
    <source>
        <dbReference type="ARBA" id="ARBA00023251"/>
    </source>
</evidence>
<dbReference type="PANTHER" id="PTHR35333:SF3">
    <property type="entry name" value="BETA-LACTAMASE-TYPE TRANSPEPTIDASE FOLD CONTAINING PROTEIN"/>
    <property type="match status" value="1"/>
</dbReference>
<evidence type="ECO:0000256" key="6">
    <source>
        <dbReference type="RuleBase" id="RU361140"/>
    </source>
</evidence>
<evidence type="ECO:0000256" key="2">
    <source>
        <dbReference type="ARBA" id="ARBA00009009"/>
    </source>
</evidence>
<dbReference type="EC" id="3.5.2.6" evidence="3 6"/>
<dbReference type="InterPro" id="IPR012338">
    <property type="entry name" value="Beta-lactam/transpept-like"/>
</dbReference>
<keyword evidence="7" id="KW-0732">Signal</keyword>
<comment type="similarity">
    <text evidence="2 6">Belongs to the class-A beta-lactamase family.</text>
</comment>
<dbReference type="PROSITE" id="PS51318">
    <property type="entry name" value="TAT"/>
    <property type="match status" value="1"/>
</dbReference>
<dbReference type="InterPro" id="IPR023650">
    <property type="entry name" value="Beta-lactam_class-A_AS"/>
</dbReference>
<feature type="domain" description="Beta-lactamase class A catalytic" evidence="8">
    <location>
        <begin position="50"/>
        <end position="267"/>
    </location>
</feature>
<dbReference type="InterPro" id="IPR045155">
    <property type="entry name" value="Beta-lactam_cat"/>
</dbReference>
<evidence type="ECO:0000256" key="1">
    <source>
        <dbReference type="ARBA" id="ARBA00001526"/>
    </source>
</evidence>
<keyword evidence="5 6" id="KW-0046">Antibiotic resistance</keyword>
<evidence type="ECO:0000313" key="9">
    <source>
        <dbReference type="EMBL" id="MFC3457409.1"/>
    </source>
</evidence>
<keyword evidence="4 6" id="KW-0378">Hydrolase</keyword>
<organism evidence="9 10">
    <name type="scientific">Massilia haematophila</name>
    <dbReference type="NCBI Taxonomy" id="457923"/>
    <lineage>
        <taxon>Bacteria</taxon>
        <taxon>Pseudomonadati</taxon>
        <taxon>Pseudomonadota</taxon>
        <taxon>Betaproteobacteria</taxon>
        <taxon>Burkholderiales</taxon>
        <taxon>Oxalobacteraceae</taxon>
        <taxon>Telluria group</taxon>
        <taxon>Massilia</taxon>
    </lineage>
</organism>
<dbReference type="PROSITE" id="PS00146">
    <property type="entry name" value="BETA_LACTAMASE_A"/>
    <property type="match status" value="1"/>
</dbReference>
<keyword evidence="10" id="KW-1185">Reference proteome</keyword>
<dbReference type="PANTHER" id="PTHR35333">
    <property type="entry name" value="BETA-LACTAMASE"/>
    <property type="match status" value="1"/>
</dbReference>
<evidence type="ECO:0000256" key="3">
    <source>
        <dbReference type="ARBA" id="ARBA00012865"/>
    </source>
</evidence>
<dbReference type="Proteomes" id="UP001595665">
    <property type="component" value="Unassembled WGS sequence"/>
</dbReference>
<dbReference type="GO" id="GO:0008800">
    <property type="term" value="F:beta-lactamase activity"/>
    <property type="evidence" value="ECO:0007669"/>
    <property type="project" value="UniProtKB-EC"/>
</dbReference>
<feature type="signal peptide" evidence="7">
    <location>
        <begin position="1"/>
        <end position="29"/>
    </location>
</feature>
<dbReference type="RefSeq" id="WP_379733683.1">
    <property type="nucleotide sequence ID" value="NZ_JBHRVV010000001.1"/>
</dbReference>
<reference evidence="10" key="1">
    <citation type="journal article" date="2019" name="Int. J. Syst. Evol. Microbiol.">
        <title>The Global Catalogue of Microorganisms (GCM) 10K type strain sequencing project: providing services to taxonomists for standard genome sequencing and annotation.</title>
        <authorList>
            <consortium name="The Broad Institute Genomics Platform"/>
            <consortium name="The Broad Institute Genome Sequencing Center for Infectious Disease"/>
            <person name="Wu L."/>
            <person name="Ma J."/>
        </authorList>
    </citation>
    <scope>NUCLEOTIDE SEQUENCE [LARGE SCALE GENOMIC DNA]</scope>
    <source>
        <strain evidence="10">CCM 7480</strain>
    </source>
</reference>
<dbReference type="SUPFAM" id="SSF56601">
    <property type="entry name" value="beta-lactamase/transpeptidase-like"/>
    <property type="match status" value="1"/>
</dbReference>
<dbReference type="NCBIfam" id="NF033103">
    <property type="entry name" value="bla_class_A"/>
    <property type="match status" value="1"/>
</dbReference>
<protein>
    <recommendedName>
        <fullName evidence="3 6">Beta-lactamase</fullName>
        <ecNumber evidence="3 6">3.5.2.6</ecNumber>
    </recommendedName>
</protein>
<evidence type="ECO:0000256" key="4">
    <source>
        <dbReference type="ARBA" id="ARBA00022801"/>
    </source>
</evidence>
<dbReference type="EMBL" id="JBHRVV010000001">
    <property type="protein sequence ID" value="MFC3457409.1"/>
    <property type="molecule type" value="Genomic_DNA"/>
</dbReference>
<accession>A0ABV7PHJ7</accession>
<evidence type="ECO:0000256" key="7">
    <source>
        <dbReference type="SAM" id="SignalP"/>
    </source>
</evidence>
<evidence type="ECO:0000259" key="8">
    <source>
        <dbReference type="Pfam" id="PF13354"/>
    </source>
</evidence>
<dbReference type="Gene3D" id="3.40.710.10">
    <property type="entry name" value="DD-peptidase/beta-lactamase superfamily"/>
    <property type="match status" value="1"/>
</dbReference>
<dbReference type="InterPro" id="IPR006311">
    <property type="entry name" value="TAT_signal"/>
</dbReference>